<keyword evidence="5" id="KW-1185">Reference proteome</keyword>
<evidence type="ECO:0000313" key="4">
    <source>
        <dbReference type="EMBL" id="CAK0783930.1"/>
    </source>
</evidence>
<gene>
    <name evidence="4" type="ORF">CVIRNUC_007133</name>
</gene>
<organism evidence="4 5">
    <name type="scientific">Coccomyxa viridis</name>
    <dbReference type="NCBI Taxonomy" id="1274662"/>
    <lineage>
        <taxon>Eukaryota</taxon>
        <taxon>Viridiplantae</taxon>
        <taxon>Chlorophyta</taxon>
        <taxon>core chlorophytes</taxon>
        <taxon>Trebouxiophyceae</taxon>
        <taxon>Trebouxiophyceae incertae sedis</taxon>
        <taxon>Coccomyxaceae</taxon>
        <taxon>Coccomyxa</taxon>
    </lineage>
</organism>
<evidence type="ECO:0000313" key="5">
    <source>
        <dbReference type="Proteomes" id="UP001314263"/>
    </source>
</evidence>
<dbReference type="InterPro" id="IPR014044">
    <property type="entry name" value="CAP_dom"/>
</dbReference>
<dbReference type="Proteomes" id="UP001314263">
    <property type="component" value="Unassembled WGS sequence"/>
</dbReference>
<protein>
    <recommendedName>
        <fullName evidence="3">SCP domain-containing protein</fullName>
    </recommendedName>
</protein>
<dbReference type="Gene3D" id="3.40.33.10">
    <property type="entry name" value="CAP"/>
    <property type="match status" value="1"/>
</dbReference>
<dbReference type="SUPFAM" id="SSF55797">
    <property type="entry name" value="PR-1-like"/>
    <property type="match status" value="1"/>
</dbReference>
<sequence length="1131" mass="112456">MAACLHVAMLAAALLGRAHTADVAPDISSPCKYGRPSAPQQPHLFSGSLRIQSTSGGSPSPVCSDDASCQALCPTADITAAQPSLSDAQVQQQLALCTNAMRTSPNSFAADYNAICNYVDFQSAVNNPTRPPFAVATKLAETAEAHAVDMAATSFFNHYSQNGSSPYDRIEAVFPAVSIAGELIAAGWTSMRQLLAQFMCSEKHRDILMSCGYDTIGWGAVFKGSQAGLPAAAQWPSYFTADLVCSNNASCTCTSSPQGLQAVTQPSSGTASSSASPQVSFQVSFGNITVAAAQPSQVAQISDALTSAVQAASAPVQVNVTVAKVGSMPSSHRRLLQSPTEQATVSFTAAFTSATSSSSASALQSDLLAALTAYIGSTPVSITYAPASAPAGVAFNTSVQFPPNNQISAQASYGTDQALTLADDLDQNLGAVLGLAIAKDGPVTVTGIATSDQIVEAVAASTYPPTSPVPIAAPALPNGSPSQGTSLVLPSLPPPSGSLAAAAGLSQASPAPAQTPAATPQSTTAAVPAATPQPTPPAAPQDTPAAAVNVPTPTPASTPGAALQPSSPSAAAGAPTEATPGPSGTVLQPSVQAILTFDSLQPSAVADPKGIETLVANDLNEAVGSASLAQVTEQPMTSGQSWALNVTVLLKPDAANQVSQATAQAQKLAAALQTSIGTTLPSTIAKTGPVTASGVQTFVKAIMAPSGVPPAASAAAASSSGPPASPSPTLTPAATLVPGLTPVPIASPPPPALSVAAGPAPTAAPVLATLQTVTFSLAVPDVNSTDATGAQAVEGDVTSDIKAFAPNGPPLAVSFVEDTSGPTLILNTTVAYPGTASPASQTFQSAQSAAQNLATSINTNPGAVFKTLIAQKIHGRVSAVTILGPTAAAPTGAPAQGPSAQAPSPSSSSSSLVLSVTAAYPPGTQAAAQNLSDALTSTPGALLQSVTKNAGPLSVSGVLLTQAAAPGASGAIESYSGPDAAAPAGFMPLAPSAAYPYPAGIAASQGAFASYQQLQNVTHLYAINMQFNASQAHSDKINNLFLLAVSTQDTIVPTATSFATVLSGTEHAAITAVIPDPSIPSSYFIQVSTPPDYTGPVSLSYSGATQASLAFTIVPQLTVKVTACSFSNSTQ</sequence>
<feature type="domain" description="SCP" evidence="3">
    <location>
        <begin position="131"/>
        <end position="225"/>
    </location>
</feature>
<dbReference type="InterPro" id="IPR035940">
    <property type="entry name" value="CAP_sf"/>
</dbReference>
<feature type="compositionally biased region" description="Low complexity" evidence="1">
    <location>
        <begin position="497"/>
        <end position="530"/>
    </location>
</feature>
<name>A0AAV1ICE4_9CHLO</name>
<keyword evidence="2" id="KW-0732">Signal</keyword>
<dbReference type="EMBL" id="CAUYUE010000009">
    <property type="protein sequence ID" value="CAK0783930.1"/>
    <property type="molecule type" value="Genomic_DNA"/>
</dbReference>
<feature type="region of interest" description="Disordered" evidence="1">
    <location>
        <begin position="710"/>
        <end position="735"/>
    </location>
</feature>
<proteinExistence type="predicted"/>
<feature type="signal peptide" evidence="2">
    <location>
        <begin position="1"/>
        <end position="20"/>
    </location>
</feature>
<evidence type="ECO:0000256" key="2">
    <source>
        <dbReference type="SAM" id="SignalP"/>
    </source>
</evidence>
<dbReference type="AlphaFoldDB" id="A0AAV1ICE4"/>
<reference evidence="4 5" key="1">
    <citation type="submission" date="2023-10" db="EMBL/GenBank/DDBJ databases">
        <authorList>
            <person name="Maclean D."/>
            <person name="Macfadyen A."/>
        </authorList>
    </citation>
    <scope>NUCLEOTIDE SEQUENCE [LARGE SCALE GENOMIC DNA]</scope>
</reference>
<feature type="region of interest" description="Disordered" evidence="1">
    <location>
        <begin position="889"/>
        <end position="908"/>
    </location>
</feature>
<dbReference type="Pfam" id="PF00188">
    <property type="entry name" value="CAP"/>
    <property type="match status" value="1"/>
</dbReference>
<comment type="caution">
    <text evidence="4">The sequence shown here is derived from an EMBL/GenBank/DDBJ whole genome shotgun (WGS) entry which is preliminary data.</text>
</comment>
<evidence type="ECO:0000259" key="3">
    <source>
        <dbReference type="Pfam" id="PF00188"/>
    </source>
</evidence>
<feature type="region of interest" description="Disordered" evidence="1">
    <location>
        <begin position="471"/>
        <end position="587"/>
    </location>
</feature>
<accession>A0AAV1ICE4</accession>
<dbReference type="CDD" id="cd05379">
    <property type="entry name" value="CAP_bacterial"/>
    <property type="match status" value="1"/>
</dbReference>
<evidence type="ECO:0000256" key="1">
    <source>
        <dbReference type="SAM" id="MobiDB-lite"/>
    </source>
</evidence>
<dbReference type="PANTHER" id="PTHR31157">
    <property type="entry name" value="SCP DOMAIN-CONTAINING PROTEIN"/>
    <property type="match status" value="1"/>
</dbReference>
<feature type="compositionally biased region" description="Low complexity" evidence="1">
    <location>
        <begin position="540"/>
        <end position="585"/>
    </location>
</feature>
<feature type="chain" id="PRO_5043550269" description="SCP domain-containing protein" evidence="2">
    <location>
        <begin position="21"/>
        <end position="1131"/>
    </location>
</feature>
<dbReference type="PANTHER" id="PTHR31157:SF1">
    <property type="entry name" value="SCP DOMAIN-CONTAINING PROTEIN"/>
    <property type="match status" value="1"/>
</dbReference>